<proteinExistence type="predicted"/>
<sequence>MLVRWLTFLVLFAVAVHGGKFSSYTPILLSPFFLLQMVDGSNVFDFLKEIKRAALFECDDLSMTSNFRRCFVCRRLRSAATDHRESHDL</sequence>
<evidence type="ECO:0000256" key="1">
    <source>
        <dbReference type="SAM" id="SignalP"/>
    </source>
</evidence>
<accession>A0AA39HJP6</accession>
<organism evidence="2 3">
    <name type="scientific">Steinernema hermaphroditum</name>
    <dbReference type="NCBI Taxonomy" id="289476"/>
    <lineage>
        <taxon>Eukaryota</taxon>
        <taxon>Metazoa</taxon>
        <taxon>Ecdysozoa</taxon>
        <taxon>Nematoda</taxon>
        <taxon>Chromadorea</taxon>
        <taxon>Rhabditida</taxon>
        <taxon>Tylenchina</taxon>
        <taxon>Panagrolaimomorpha</taxon>
        <taxon>Strongyloidoidea</taxon>
        <taxon>Steinernematidae</taxon>
        <taxon>Steinernema</taxon>
    </lineage>
</organism>
<dbReference type="Proteomes" id="UP001175271">
    <property type="component" value="Unassembled WGS sequence"/>
</dbReference>
<dbReference type="EMBL" id="JAUCMV010000004">
    <property type="protein sequence ID" value="KAK0407125.1"/>
    <property type="molecule type" value="Genomic_DNA"/>
</dbReference>
<evidence type="ECO:0008006" key="4">
    <source>
        <dbReference type="Google" id="ProtNLM"/>
    </source>
</evidence>
<keyword evidence="3" id="KW-1185">Reference proteome</keyword>
<gene>
    <name evidence="2" type="ORF">QR680_019014</name>
</gene>
<name>A0AA39HJP6_9BILA</name>
<comment type="caution">
    <text evidence="2">The sequence shown here is derived from an EMBL/GenBank/DDBJ whole genome shotgun (WGS) entry which is preliminary data.</text>
</comment>
<evidence type="ECO:0000313" key="2">
    <source>
        <dbReference type="EMBL" id="KAK0407125.1"/>
    </source>
</evidence>
<evidence type="ECO:0000313" key="3">
    <source>
        <dbReference type="Proteomes" id="UP001175271"/>
    </source>
</evidence>
<keyword evidence="1" id="KW-0732">Signal</keyword>
<feature type="signal peptide" evidence="1">
    <location>
        <begin position="1"/>
        <end position="18"/>
    </location>
</feature>
<dbReference type="AlphaFoldDB" id="A0AA39HJP6"/>
<reference evidence="2" key="1">
    <citation type="submission" date="2023-06" db="EMBL/GenBank/DDBJ databases">
        <title>Genomic analysis of the entomopathogenic nematode Steinernema hermaphroditum.</title>
        <authorList>
            <person name="Schwarz E.M."/>
            <person name="Heppert J.K."/>
            <person name="Baniya A."/>
            <person name="Schwartz H.T."/>
            <person name="Tan C.-H."/>
            <person name="Antoshechkin I."/>
            <person name="Sternberg P.W."/>
            <person name="Goodrich-Blair H."/>
            <person name="Dillman A.R."/>
        </authorList>
    </citation>
    <scope>NUCLEOTIDE SEQUENCE</scope>
    <source>
        <strain evidence="2">PS9179</strain>
        <tissue evidence="2">Whole animal</tissue>
    </source>
</reference>
<protein>
    <recommendedName>
        <fullName evidence="4">Secreted protein</fullName>
    </recommendedName>
</protein>
<feature type="chain" id="PRO_5041375995" description="Secreted protein" evidence="1">
    <location>
        <begin position="19"/>
        <end position="89"/>
    </location>
</feature>